<protein>
    <recommendedName>
        <fullName evidence="3">LamB/YcsF family protein</fullName>
    </recommendedName>
</protein>
<proteinExistence type="predicted"/>
<accession>A0A0C1IQS0</accession>
<sequence length="246" mass="26258">MRMDINCDLGEGAGNDEALMPLISSANIACGFHAGDTSTMLQTIRLARRHKVAIGAHPSYDDRNNFGRRNMNLGASEIFSLVRRQVQGMYNLCRAEGEYLHHVKPHGALYNQGAADPVIAAAIIAAVKYVSPSLMIYGLSGSHLISEAGSAGLPAVAEAFMDRTYQEDGTLTPRSEKGALIDSIDSAIEQALSLALDRQVKTIGGTLVRLEVQTICIHGDGSQAVALAKALSKGFRQHDITIQSPG</sequence>
<dbReference type="InterPro" id="IPR011330">
    <property type="entry name" value="Glyco_hydro/deAcase_b/a-brl"/>
</dbReference>
<comment type="caution">
    <text evidence="1">The sequence shown here is derived from an EMBL/GenBank/DDBJ whole genome shotgun (WGS) entry which is preliminary data.</text>
</comment>
<dbReference type="SUPFAM" id="SSF88713">
    <property type="entry name" value="Glycoside hydrolase/deacetylase"/>
    <property type="match status" value="1"/>
</dbReference>
<dbReference type="NCBIfam" id="NF003816">
    <property type="entry name" value="PRK05406.1-5"/>
    <property type="match status" value="1"/>
</dbReference>
<dbReference type="Pfam" id="PF03746">
    <property type="entry name" value="LamB_YcsF"/>
    <property type="match status" value="1"/>
</dbReference>
<keyword evidence="2" id="KW-1185">Reference proteome</keyword>
<dbReference type="PANTHER" id="PTHR30292:SF0">
    <property type="entry name" value="5-OXOPROLINASE SUBUNIT A"/>
    <property type="match status" value="1"/>
</dbReference>
<name>A0A0C1IQS0_9BACT</name>
<reference evidence="1 2" key="1">
    <citation type="submission" date="2014-11" db="EMBL/GenBank/DDBJ databases">
        <title>Genome sequence of Flavihumibacter solisilvae 3-3.</title>
        <authorList>
            <person name="Zhou G."/>
            <person name="Li M."/>
            <person name="Wang G."/>
        </authorList>
    </citation>
    <scope>NUCLEOTIDE SEQUENCE [LARGE SCALE GENOMIC DNA]</scope>
    <source>
        <strain evidence="1 2">3-3</strain>
    </source>
</reference>
<dbReference type="PANTHER" id="PTHR30292">
    <property type="entry name" value="UNCHARACTERIZED PROTEIN YBGL-RELATED"/>
    <property type="match status" value="1"/>
</dbReference>
<dbReference type="OrthoDB" id="9773478at2"/>
<dbReference type="CDD" id="cd10787">
    <property type="entry name" value="LamB_YcsF_like"/>
    <property type="match status" value="1"/>
</dbReference>
<evidence type="ECO:0000313" key="1">
    <source>
        <dbReference type="EMBL" id="KIC96535.1"/>
    </source>
</evidence>
<dbReference type="Gene3D" id="3.20.20.370">
    <property type="entry name" value="Glycoside hydrolase/deacetylase"/>
    <property type="match status" value="1"/>
</dbReference>
<organism evidence="1 2">
    <name type="scientific">Flavihumibacter solisilvae</name>
    <dbReference type="NCBI Taxonomy" id="1349421"/>
    <lineage>
        <taxon>Bacteria</taxon>
        <taxon>Pseudomonadati</taxon>
        <taxon>Bacteroidota</taxon>
        <taxon>Chitinophagia</taxon>
        <taxon>Chitinophagales</taxon>
        <taxon>Chitinophagaceae</taxon>
        <taxon>Flavihumibacter</taxon>
    </lineage>
</organism>
<dbReference type="AlphaFoldDB" id="A0A0C1IQS0"/>
<dbReference type="GO" id="GO:0005975">
    <property type="term" value="P:carbohydrate metabolic process"/>
    <property type="evidence" value="ECO:0007669"/>
    <property type="project" value="InterPro"/>
</dbReference>
<dbReference type="NCBIfam" id="NF003814">
    <property type="entry name" value="PRK05406.1-3"/>
    <property type="match status" value="1"/>
</dbReference>
<evidence type="ECO:0008006" key="3">
    <source>
        <dbReference type="Google" id="ProtNLM"/>
    </source>
</evidence>
<dbReference type="Proteomes" id="UP000031408">
    <property type="component" value="Unassembled WGS sequence"/>
</dbReference>
<dbReference type="InterPro" id="IPR005501">
    <property type="entry name" value="LamB/YcsF/PxpA-like"/>
</dbReference>
<gene>
    <name evidence="1" type="ORF">OI18_01335</name>
</gene>
<evidence type="ECO:0000313" key="2">
    <source>
        <dbReference type="Proteomes" id="UP000031408"/>
    </source>
</evidence>
<dbReference type="STRING" id="1349421.OI18_01335"/>
<dbReference type="EMBL" id="JSVC01000001">
    <property type="protein sequence ID" value="KIC96535.1"/>
    <property type="molecule type" value="Genomic_DNA"/>
</dbReference>